<accession>A0A3P3YLJ0</accession>
<evidence type="ECO:0000313" key="7">
    <source>
        <dbReference type="EMBL" id="SPR00660.1"/>
    </source>
</evidence>
<dbReference type="PANTHER" id="PTHR11040:SF44">
    <property type="entry name" value="PROTEIN ZNTC-RELATED"/>
    <property type="match status" value="1"/>
</dbReference>
<feature type="signal peptide" evidence="6">
    <location>
        <begin position="1"/>
        <end position="26"/>
    </location>
</feature>
<keyword evidence="4 5" id="KW-0472">Membrane</keyword>
<dbReference type="PANTHER" id="PTHR11040">
    <property type="entry name" value="ZINC/IRON TRANSPORTER"/>
    <property type="match status" value="1"/>
</dbReference>
<protein>
    <submittedName>
        <fullName evidence="7">Uncharacterized protein</fullName>
    </submittedName>
</protein>
<evidence type="ECO:0000256" key="5">
    <source>
        <dbReference type="SAM" id="Phobius"/>
    </source>
</evidence>
<reference evidence="7 8" key="1">
    <citation type="submission" date="2018-03" db="EMBL/GenBank/DDBJ databases">
        <authorList>
            <person name="Fogelqvist J."/>
        </authorList>
    </citation>
    <scope>NUCLEOTIDE SEQUENCE [LARGE SCALE GENOMIC DNA]</scope>
</reference>
<feature type="chain" id="PRO_5017972609" evidence="6">
    <location>
        <begin position="27"/>
        <end position="350"/>
    </location>
</feature>
<comment type="subcellular location">
    <subcellularLocation>
        <location evidence="1">Membrane</location>
        <topology evidence="1">Multi-pass membrane protein</topology>
    </subcellularLocation>
</comment>
<proteinExistence type="predicted"/>
<name>A0A3P3YLJ0_PLABS</name>
<keyword evidence="7" id="KW-0496">Mitochondrion</keyword>
<dbReference type="GO" id="GO:0005385">
    <property type="term" value="F:zinc ion transmembrane transporter activity"/>
    <property type="evidence" value="ECO:0007669"/>
    <property type="project" value="TreeGrafter"/>
</dbReference>
<feature type="transmembrane region" description="Helical" evidence="5">
    <location>
        <begin position="196"/>
        <end position="216"/>
    </location>
</feature>
<sequence length="350" mass="37641">MYRATNMANAARLLLGFALIGTLAGAEDVASSCASTAGGNDYNMSLHIASIFILMAVSGAGIFTSLTLGTYQNSPKLMRVLQIFKMFGIGVIAATAWCHLLTDAYAQFSNPCLDQSWQGYGANFVGVFALAASFAIQLIELMAVGHAKHRRTASDLDPEPSMPDSLTAKQALPASHGHNIELEGHYHEDGAGLSTLILEAGILFHSLIIGITLGVTVESSHFQTLLIAVCFHQMFEGLALGALIANLKRGTLFKFLVLGLLYPMVTPIGIAIGIGWHSSYNDNSTAVIVVQGIFDSLSGGILMYNTYCELMSVEINHNRSFRKFSRRFKVVNMVAMYLGAAAMAILAYWA</sequence>
<evidence type="ECO:0000256" key="6">
    <source>
        <dbReference type="SAM" id="SignalP"/>
    </source>
</evidence>
<keyword evidence="6" id="KW-0732">Signal</keyword>
<dbReference type="EMBL" id="OVEO01000015">
    <property type="protein sequence ID" value="SPR00660.1"/>
    <property type="molecule type" value="Genomic_DNA"/>
</dbReference>
<dbReference type="Proteomes" id="UP000290189">
    <property type="component" value="Unassembled WGS sequence"/>
</dbReference>
<evidence type="ECO:0000313" key="8">
    <source>
        <dbReference type="Proteomes" id="UP000290189"/>
    </source>
</evidence>
<keyword evidence="3 5" id="KW-1133">Transmembrane helix</keyword>
<dbReference type="Pfam" id="PF02535">
    <property type="entry name" value="Zip"/>
    <property type="match status" value="1"/>
</dbReference>
<feature type="transmembrane region" description="Helical" evidence="5">
    <location>
        <begin position="46"/>
        <end position="71"/>
    </location>
</feature>
<dbReference type="GO" id="GO:0005886">
    <property type="term" value="C:plasma membrane"/>
    <property type="evidence" value="ECO:0007669"/>
    <property type="project" value="TreeGrafter"/>
</dbReference>
<geneLocation type="mitochondrion" evidence="7"/>
<evidence type="ECO:0000256" key="3">
    <source>
        <dbReference type="ARBA" id="ARBA00022989"/>
    </source>
</evidence>
<feature type="transmembrane region" description="Helical" evidence="5">
    <location>
        <begin position="222"/>
        <end position="243"/>
    </location>
</feature>
<feature type="transmembrane region" description="Helical" evidence="5">
    <location>
        <begin position="122"/>
        <end position="144"/>
    </location>
</feature>
<dbReference type="InterPro" id="IPR003689">
    <property type="entry name" value="ZIP"/>
</dbReference>
<feature type="transmembrane region" description="Helical" evidence="5">
    <location>
        <begin position="83"/>
        <end position="102"/>
    </location>
</feature>
<feature type="transmembrane region" description="Helical" evidence="5">
    <location>
        <begin position="255"/>
        <end position="276"/>
    </location>
</feature>
<gene>
    <name evidence="7" type="ORF">PLBR_LOCUS7875</name>
</gene>
<feature type="transmembrane region" description="Helical" evidence="5">
    <location>
        <begin position="328"/>
        <end position="349"/>
    </location>
</feature>
<evidence type="ECO:0000256" key="1">
    <source>
        <dbReference type="ARBA" id="ARBA00004141"/>
    </source>
</evidence>
<keyword evidence="2 5" id="KW-0812">Transmembrane</keyword>
<organism evidence="7 8">
    <name type="scientific">Plasmodiophora brassicae</name>
    <name type="common">Clubroot disease agent</name>
    <dbReference type="NCBI Taxonomy" id="37360"/>
    <lineage>
        <taxon>Eukaryota</taxon>
        <taxon>Sar</taxon>
        <taxon>Rhizaria</taxon>
        <taxon>Endomyxa</taxon>
        <taxon>Phytomyxea</taxon>
        <taxon>Plasmodiophorida</taxon>
        <taxon>Plasmodiophoridae</taxon>
        <taxon>Plasmodiophora</taxon>
    </lineage>
</organism>
<feature type="transmembrane region" description="Helical" evidence="5">
    <location>
        <begin position="288"/>
        <end position="307"/>
    </location>
</feature>
<dbReference type="AlphaFoldDB" id="A0A3P3YLJ0"/>
<evidence type="ECO:0000256" key="2">
    <source>
        <dbReference type="ARBA" id="ARBA00022692"/>
    </source>
</evidence>
<evidence type="ECO:0000256" key="4">
    <source>
        <dbReference type="ARBA" id="ARBA00023136"/>
    </source>
</evidence>